<evidence type="ECO:0000313" key="3">
    <source>
        <dbReference type="EMBL" id="SCO93345.1"/>
    </source>
</evidence>
<dbReference type="VEuPathDB" id="PlasmoDB:PmUG01_11059800"/>
<evidence type="ECO:0000256" key="1">
    <source>
        <dbReference type="SAM" id="Phobius"/>
    </source>
</evidence>
<evidence type="ECO:0000259" key="2">
    <source>
        <dbReference type="Pfam" id="PF22782"/>
    </source>
</evidence>
<proteinExistence type="predicted"/>
<dbReference type="OMA" id="NPLMNEK"/>
<dbReference type="GeneID" id="39870060"/>
<gene>
    <name evidence="3" type="primary">PmUG01_11059800</name>
    <name evidence="3" type="ORF">PMUG01_11059800</name>
</gene>
<dbReference type="OrthoDB" id="392591at2759"/>
<feature type="domain" description="SDE2-like" evidence="2">
    <location>
        <begin position="325"/>
        <end position="387"/>
    </location>
</feature>
<accession>A0A1D3SPN7</accession>
<keyword evidence="1" id="KW-0472">Membrane</keyword>
<dbReference type="KEGG" id="pmal:PMUG01_11059800"/>
<dbReference type="EMBL" id="LT594632">
    <property type="protein sequence ID" value="SCO93345.1"/>
    <property type="molecule type" value="Genomic_DNA"/>
</dbReference>
<keyword evidence="1" id="KW-0812">Transmembrane</keyword>
<dbReference type="Proteomes" id="UP000219813">
    <property type="component" value="Chromosome 11"/>
</dbReference>
<protein>
    <recommendedName>
        <fullName evidence="2">SDE2-like domain-containing protein</fullName>
    </recommendedName>
</protein>
<keyword evidence="1" id="KW-1133">Transmembrane helix</keyword>
<dbReference type="RefSeq" id="XP_028862782.1">
    <property type="nucleotide sequence ID" value="XM_029006276.1"/>
</dbReference>
<feature type="transmembrane region" description="Helical" evidence="1">
    <location>
        <begin position="38"/>
        <end position="59"/>
    </location>
</feature>
<reference evidence="3 4" key="1">
    <citation type="submission" date="2016-06" db="EMBL/GenBank/DDBJ databases">
        <authorList>
            <consortium name="Pathogen Informatics"/>
        </authorList>
    </citation>
    <scope>NUCLEOTIDE SEQUENCE [LARGE SCALE GENOMIC DNA]</scope>
</reference>
<organism evidence="3 4">
    <name type="scientific">Plasmodium malariae</name>
    <dbReference type="NCBI Taxonomy" id="5858"/>
    <lineage>
        <taxon>Eukaryota</taxon>
        <taxon>Sar</taxon>
        <taxon>Alveolata</taxon>
        <taxon>Apicomplexa</taxon>
        <taxon>Aconoidasida</taxon>
        <taxon>Haemosporida</taxon>
        <taxon>Plasmodiidae</taxon>
        <taxon>Plasmodium</taxon>
        <taxon>Plasmodium (Plasmodium)</taxon>
    </lineage>
</organism>
<dbReference type="AlphaFoldDB" id="A0A1D3SPN7"/>
<keyword evidence="4" id="KW-1185">Reference proteome</keyword>
<name>A0A1D3SPN7_PLAMA</name>
<dbReference type="InterPro" id="IPR053822">
    <property type="entry name" value="SDE2-like_dom"/>
</dbReference>
<dbReference type="Pfam" id="PF22782">
    <property type="entry name" value="SDE2"/>
    <property type="match status" value="1"/>
</dbReference>
<evidence type="ECO:0000313" key="4">
    <source>
        <dbReference type="Proteomes" id="UP000219813"/>
    </source>
</evidence>
<sequence length="482" mass="56846">MISNYIIHIGNDIINKRIRIKELLNKYERKILEKNVNAFFYILINLIFNLPIERFRLVINRKYIFLKKKKKYDIIFNITKKLLILNNIDIKKELNNYIENKKYCIDTNHEINEALSSCACSFFYNEMNLKRCANPTSTTLIDNIYKKENNGNRKHNLLINEKKDMSPYNMLSNIIINNPDKLYDNKKLFYENYIFENAKGSSSSSSSSNYLNYCENIKNDFNIKEKKKHFFSFNSFYFKEIKNKINEIKLKSNDEYYKNISISCENKIDTTSRTINMCNTCNACNARNACDKKNIILINQKENKSSNINIFDEFLDIYLLFRLRGGKGGFGANLRNKKKKKKNYLDDASRNLKGNRILLDNIIETTENLIKKKKQEQKLIDKLNNNSSLLISNNSSYDNNDEKCLSNYIFKDESREEEISPNYLIINNRQTNILRDIVANGINQEKNMKKIKTKKDIEKNAKKEKKAKNVNLKAIEDMYGQL</sequence>